<evidence type="ECO:0000313" key="2">
    <source>
        <dbReference type="EMBL" id="RDB19644.1"/>
    </source>
</evidence>
<feature type="region of interest" description="Disordered" evidence="1">
    <location>
        <begin position="801"/>
        <end position="845"/>
    </location>
</feature>
<sequence>MNREEKELELRVFALKDRWVDISFLSTIRELILLWSTTSFAILQAIERSHGARRDAMLLYLTAVVVYLARTHGPAVVNHPATPKVALGTMAACSVGVVGYYGYHYLNSPLPYPATSIALNSHHTALTAMLDDLERPLFSPSTRVICSWTNDPPSPISACPPLSEPLPQPPTHTFFFSDPLPNSTAVQNNLRFPGRAFNSGMALDVDVAPVSPIFFFTGSSPAADVPAPRHVANPILILASALVLAMIALNAFMHNGSSSDPGLLWKVFEAIMSTIDENEKMTIVSSVDLILIPAITHFTCLINQPPALPPPVTFEGDEVLNIPAVPNDVTAPDVVQAPVLAIDIQANATTAEAEDTSIAQPNDGSGVLADQATASLPELPETPNASDEAVNVDGTEPSDVQALVTSLPVSIPAIIEEEVTQDIPIALDDVLVPDIAQILDFTIDGSAPAILPATVAEAEDGSTAKVDDGSMVFADQIMTPLPALPEALATPCEVVNDLSEVPSQGGADPSVQAPINLLVPIPAIIEAELVQDTPAVVDDVKALDIMFAIDVDILPVPAAEVKDVSINNDSAVLAGHVMKALLPALPESLAAPCEVVDDLSEIPSQDAAEPSAMQALVTGPLSPIPTIIEEVPSLDASSHPSYPTAQRPWYRIAHHPFPTRHPIVPNGRETRGSFRRGLSVLVTIPETRTVNVTRERPWCRTALNPSLARHPAIPDGGDPTRPRRMRVRGLSIMVSIPEDEVVHEDIPRQRPSCRQVFNPNLVRHPAIPNGGEMPLQYHNMCGLTLHRGLCVLRAILEELDEDEDGYGDEDDYENEDDYDESEYEDDEDEYDDDEYDGGDEDEDEEIIRSRPLYRQKLNPFLVCHPAVPNGGETPLPHQHLSPKTLPRGLCILIVVPEELEDDDEDLEEDDEDGEEEGSDDAASPYPT</sequence>
<proteinExistence type="predicted"/>
<dbReference type="Proteomes" id="UP000076154">
    <property type="component" value="Unassembled WGS sequence"/>
</dbReference>
<feature type="region of interest" description="Disordered" evidence="1">
    <location>
        <begin position="896"/>
        <end position="927"/>
    </location>
</feature>
<feature type="compositionally biased region" description="Acidic residues" evidence="1">
    <location>
        <begin position="897"/>
        <end position="919"/>
    </location>
</feature>
<evidence type="ECO:0000256" key="1">
    <source>
        <dbReference type="SAM" id="MobiDB-lite"/>
    </source>
</evidence>
<protein>
    <submittedName>
        <fullName evidence="2">Uncharacterized protein</fullName>
    </submittedName>
</protein>
<organism evidence="2 3">
    <name type="scientific">Hypsizygus marmoreus</name>
    <name type="common">White beech mushroom</name>
    <name type="synonym">Agaricus marmoreus</name>
    <dbReference type="NCBI Taxonomy" id="39966"/>
    <lineage>
        <taxon>Eukaryota</taxon>
        <taxon>Fungi</taxon>
        <taxon>Dikarya</taxon>
        <taxon>Basidiomycota</taxon>
        <taxon>Agaricomycotina</taxon>
        <taxon>Agaricomycetes</taxon>
        <taxon>Agaricomycetidae</taxon>
        <taxon>Agaricales</taxon>
        <taxon>Tricholomatineae</taxon>
        <taxon>Lyophyllaceae</taxon>
        <taxon>Hypsizygus</taxon>
    </lineage>
</organism>
<dbReference type="EMBL" id="LUEZ02000077">
    <property type="protein sequence ID" value="RDB19644.1"/>
    <property type="molecule type" value="Genomic_DNA"/>
</dbReference>
<dbReference type="AlphaFoldDB" id="A0A369JJR9"/>
<accession>A0A369JJR9</accession>
<name>A0A369JJR9_HYPMA</name>
<reference evidence="2" key="1">
    <citation type="submission" date="2018-04" db="EMBL/GenBank/DDBJ databases">
        <title>Whole genome sequencing of Hypsizygus marmoreus.</title>
        <authorList>
            <person name="Choi I.-G."/>
            <person name="Min B."/>
            <person name="Kim J.-G."/>
            <person name="Kim S."/>
            <person name="Oh Y.-L."/>
            <person name="Kong W.-S."/>
            <person name="Park H."/>
            <person name="Jeong J."/>
            <person name="Song E.-S."/>
        </authorList>
    </citation>
    <scope>NUCLEOTIDE SEQUENCE [LARGE SCALE GENOMIC DNA]</scope>
    <source>
        <strain evidence="2">51987-8</strain>
    </source>
</reference>
<gene>
    <name evidence="2" type="ORF">Hypma_013348</name>
</gene>
<comment type="caution">
    <text evidence="2">The sequence shown here is derived from an EMBL/GenBank/DDBJ whole genome shotgun (WGS) entry which is preliminary data.</text>
</comment>
<dbReference type="InParanoid" id="A0A369JJR9"/>
<evidence type="ECO:0000313" key="3">
    <source>
        <dbReference type="Proteomes" id="UP000076154"/>
    </source>
</evidence>
<keyword evidence="3" id="KW-1185">Reference proteome</keyword>